<dbReference type="AlphaFoldDB" id="G5JC60"/>
<reference evidence="1 2" key="1">
    <citation type="journal article" date="2011" name="Front. Microbiol.">
        <title>Two Strains of Crocosphaera watsonii with Highly Conserved Genomes are Distinguished by Strain-Specific Features.</title>
        <authorList>
            <person name="Bench S.R."/>
            <person name="Ilikchyan I.N."/>
            <person name="Tripp H.J."/>
            <person name="Zehr J.P."/>
        </authorList>
    </citation>
    <scope>NUCLEOTIDE SEQUENCE [LARGE SCALE GENOMIC DNA]</scope>
    <source>
        <strain evidence="1 2">WH 0003</strain>
    </source>
</reference>
<accession>G5JC60</accession>
<proteinExistence type="predicted"/>
<dbReference type="EMBL" id="AESD01000748">
    <property type="protein sequence ID" value="EHJ10229.1"/>
    <property type="molecule type" value="Genomic_DNA"/>
</dbReference>
<organism evidence="1 2">
    <name type="scientific">Crocosphaera watsonii WH 0003</name>
    <dbReference type="NCBI Taxonomy" id="423471"/>
    <lineage>
        <taxon>Bacteria</taxon>
        <taxon>Bacillati</taxon>
        <taxon>Cyanobacteriota</taxon>
        <taxon>Cyanophyceae</taxon>
        <taxon>Oscillatoriophycideae</taxon>
        <taxon>Chroococcales</taxon>
        <taxon>Aphanothecaceae</taxon>
        <taxon>Crocosphaera</taxon>
    </lineage>
</organism>
<gene>
    <name evidence="1" type="ORF">CWATWH0003_5021</name>
</gene>
<comment type="caution">
    <text evidence="1">The sequence shown here is derived from an EMBL/GenBank/DDBJ whole genome shotgun (WGS) entry which is preliminary data.</text>
</comment>
<evidence type="ECO:0000313" key="1">
    <source>
        <dbReference type="EMBL" id="EHJ10229.1"/>
    </source>
</evidence>
<evidence type="ECO:0000313" key="2">
    <source>
        <dbReference type="Proteomes" id="UP000003477"/>
    </source>
</evidence>
<name>G5JC60_CROWT</name>
<protein>
    <submittedName>
        <fullName evidence="1">Uncharacterized protein</fullName>
    </submittedName>
</protein>
<sequence length="44" mass="4950">MSETLLSELDDVIELPVWHTFMMNDSTVKKTVAKALGLDKNVDN</sequence>
<dbReference type="PATRIC" id="fig|423471.3.peg.4705"/>
<dbReference type="Proteomes" id="UP000003477">
    <property type="component" value="Unassembled WGS sequence"/>
</dbReference>